<protein>
    <submittedName>
        <fullName evidence="2">Uncharacterized protein</fullName>
    </submittedName>
</protein>
<dbReference type="Proteomes" id="UP000000493">
    <property type="component" value="Chromosome"/>
</dbReference>
<dbReference type="RefSeq" id="WP_013927375.1">
    <property type="nucleotide sequence ID" value="NC_015703.1"/>
</dbReference>
<dbReference type="Pfam" id="PF20365">
    <property type="entry name" value="DUF6660"/>
    <property type="match status" value="1"/>
</dbReference>
<proteinExistence type="predicted"/>
<accession>A0A7U3ZIX3</accession>
<dbReference type="EMBL" id="CP002859">
    <property type="protein sequence ID" value="AEI48060.1"/>
    <property type="molecule type" value="Genomic_DNA"/>
</dbReference>
<evidence type="ECO:0000313" key="2">
    <source>
        <dbReference type="EMBL" id="AEI48060.1"/>
    </source>
</evidence>
<evidence type="ECO:0000256" key="1">
    <source>
        <dbReference type="SAM" id="MobiDB-lite"/>
    </source>
</evidence>
<evidence type="ECO:0000313" key="3">
    <source>
        <dbReference type="Proteomes" id="UP000000493"/>
    </source>
</evidence>
<dbReference type="InterPro" id="IPR046601">
    <property type="entry name" value="DUF6660"/>
</dbReference>
<gene>
    <name evidence="2" type="ordered locus">Runsl_1635</name>
</gene>
<dbReference type="AlphaFoldDB" id="A0A7U3ZIX3"/>
<reference evidence="2 3" key="2">
    <citation type="journal article" date="2012" name="Stand. Genomic Sci.">
        <title>Complete genome sequence of the aquatic bacterium Runella slithyformis type strain (LSU 4(T)).</title>
        <authorList>
            <person name="Copeland A."/>
            <person name="Zhang X."/>
            <person name="Misra M."/>
            <person name="Lapidus A."/>
            <person name="Nolan M."/>
            <person name="Lucas S."/>
            <person name="Deshpande S."/>
            <person name="Cheng J.F."/>
            <person name="Tapia R."/>
            <person name="Goodwin L.A."/>
            <person name="Pitluck S."/>
            <person name="Liolios K."/>
            <person name="Pagani I."/>
            <person name="Ivanova N."/>
            <person name="Mikhailova N."/>
            <person name="Pati A."/>
            <person name="Chen A."/>
            <person name="Palaniappan K."/>
            <person name="Land M."/>
            <person name="Hauser L."/>
            <person name="Pan C."/>
            <person name="Jeffries C.D."/>
            <person name="Detter J.C."/>
            <person name="Brambilla E.M."/>
            <person name="Rohde M."/>
            <person name="Djao O.D."/>
            <person name="Goker M."/>
            <person name="Sikorski J."/>
            <person name="Tindall B.J."/>
            <person name="Woyke T."/>
            <person name="Bristow J."/>
            <person name="Eisen J.A."/>
            <person name="Markowitz V."/>
            <person name="Hugenholtz P."/>
            <person name="Kyrpides N.C."/>
            <person name="Klenk H.P."/>
            <person name="Mavromatis K."/>
        </authorList>
    </citation>
    <scope>NUCLEOTIDE SEQUENCE [LARGE SCALE GENOMIC DNA]</scope>
    <source>
        <strain evidence="3">ATCC 29530 / DSM 19594 / LMG 11500 / NCIMB 11436 / LSU 4</strain>
    </source>
</reference>
<name>A0A7U3ZIX3_RUNSL</name>
<sequence>MKWFSILWASYLVVLSCIPCTHHHELRVPAAGETKTISHPTAHNGETDRDEDENQHHHVCSPFCQCTCNGGFTVPTPHFVLQPLTLTSSTNTSAFSHQSSYTPSLFASIWQPPKLLMQR</sequence>
<dbReference type="PROSITE" id="PS51257">
    <property type="entry name" value="PROKAR_LIPOPROTEIN"/>
    <property type="match status" value="1"/>
</dbReference>
<keyword evidence="3" id="KW-1185">Reference proteome</keyword>
<feature type="region of interest" description="Disordered" evidence="1">
    <location>
        <begin position="31"/>
        <end position="53"/>
    </location>
</feature>
<reference evidence="3" key="1">
    <citation type="submission" date="2011-06" db="EMBL/GenBank/DDBJ databases">
        <title>The complete genome of chromosome of Runella slithyformis DSM 19594.</title>
        <authorList>
            <consortium name="US DOE Joint Genome Institute (JGI-PGF)"/>
            <person name="Lucas S."/>
            <person name="Han J."/>
            <person name="Lapidus A."/>
            <person name="Bruce D."/>
            <person name="Goodwin L."/>
            <person name="Pitluck S."/>
            <person name="Peters L."/>
            <person name="Kyrpides N."/>
            <person name="Mavromatis K."/>
            <person name="Ivanova N."/>
            <person name="Ovchinnikova G."/>
            <person name="Zhang X."/>
            <person name="Misra M."/>
            <person name="Detter J.C."/>
            <person name="Tapia R."/>
            <person name="Han C."/>
            <person name="Land M."/>
            <person name="Hauser L."/>
            <person name="Markowitz V."/>
            <person name="Cheng J.-F."/>
            <person name="Hugenholtz P."/>
            <person name="Woyke T."/>
            <person name="Wu D."/>
            <person name="Tindall B."/>
            <person name="Faehrich R."/>
            <person name="Brambilla E."/>
            <person name="Klenk H.-P."/>
            <person name="Eisen J.A."/>
        </authorList>
    </citation>
    <scope>NUCLEOTIDE SEQUENCE [LARGE SCALE GENOMIC DNA]</scope>
    <source>
        <strain evidence="3">ATCC 29530 / DSM 19594 / LMG 11500 / NCIMB 11436 / LSU 4</strain>
    </source>
</reference>
<dbReference type="KEGG" id="rsi:Runsl_1635"/>
<organism evidence="2 3">
    <name type="scientific">Runella slithyformis (strain ATCC 29530 / DSM 19594 / LMG 11500 / NCIMB 11436 / LSU 4)</name>
    <dbReference type="NCBI Taxonomy" id="761193"/>
    <lineage>
        <taxon>Bacteria</taxon>
        <taxon>Pseudomonadati</taxon>
        <taxon>Bacteroidota</taxon>
        <taxon>Cytophagia</taxon>
        <taxon>Cytophagales</taxon>
        <taxon>Spirosomataceae</taxon>
        <taxon>Runella</taxon>
    </lineage>
</organism>